<feature type="repeat" description="TPR" evidence="3">
    <location>
        <begin position="380"/>
        <end position="413"/>
    </location>
</feature>
<keyword evidence="4" id="KW-0812">Transmembrane</keyword>
<feature type="transmembrane region" description="Helical" evidence="4">
    <location>
        <begin position="242"/>
        <end position="261"/>
    </location>
</feature>
<dbReference type="SUPFAM" id="SSF48452">
    <property type="entry name" value="TPR-like"/>
    <property type="match status" value="1"/>
</dbReference>
<feature type="repeat" description="TPR" evidence="3">
    <location>
        <begin position="516"/>
        <end position="549"/>
    </location>
</feature>
<dbReference type="InterPro" id="IPR011990">
    <property type="entry name" value="TPR-like_helical_dom_sf"/>
</dbReference>
<dbReference type="Proteomes" id="UP000179266">
    <property type="component" value="Unassembled WGS sequence"/>
</dbReference>
<feature type="repeat" description="TPR" evidence="3">
    <location>
        <begin position="448"/>
        <end position="481"/>
    </location>
</feature>
<feature type="transmembrane region" description="Helical" evidence="4">
    <location>
        <begin position="268"/>
        <end position="286"/>
    </location>
</feature>
<dbReference type="InterPro" id="IPR050498">
    <property type="entry name" value="Ycf3"/>
</dbReference>
<feature type="transmembrane region" description="Helical" evidence="4">
    <location>
        <begin position="37"/>
        <end position="55"/>
    </location>
</feature>
<evidence type="ECO:0000256" key="1">
    <source>
        <dbReference type="ARBA" id="ARBA00022737"/>
    </source>
</evidence>
<dbReference type="Pfam" id="PF14559">
    <property type="entry name" value="TPR_19"/>
    <property type="match status" value="1"/>
</dbReference>
<organism evidence="5 6">
    <name type="scientific">Candidatus Schekmanbacteria bacterium RBG_13_48_7</name>
    <dbReference type="NCBI Taxonomy" id="1817878"/>
    <lineage>
        <taxon>Bacteria</taxon>
        <taxon>Candidatus Schekmaniibacteriota</taxon>
    </lineage>
</organism>
<dbReference type="EMBL" id="MGDD01000341">
    <property type="protein sequence ID" value="OGL41713.1"/>
    <property type="molecule type" value="Genomic_DNA"/>
</dbReference>
<keyword evidence="4" id="KW-1133">Transmembrane helix</keyword>
<feature type="transmembrane region" description="Helical" evidence="4">
    <location>
        <begin position="67"/>
        <end position="98"/>
    </location>
</feature>
<protein>
    <submittedName>
        <fullName evidence="5">Uncharacterized protein</fullName>
    </submittedName>
</protein>
<keyword evidence="2 3" id="KW-0802">TPR repeat</keyword>
<reference evidence="5 6" key="1">
    <citation type="journal article" date="2016" name="Nat. Commun.">
        <title>Thousands of microbial genomes shed light on interconnected biogeochemical processes in an aquifer system.</title>
        <authorList>
            <person name="Anantharaman K."/>
            <person name="Brown C.T."/>
            <person name="Hug L.A."/>
            <person name="Sharon I."/>
            <person name="Castelle C.J."/>
            <person name="Probst A.J."/>
            <person name="Thomas B.C."/>
            <person name="Singh A."/>
            <person name="Wilkins M.J."/>
            <person name="Karaoz U."/>
            <person name="Brodie E.L."/>
            <person name="Williams K.H."/>
            <person name="Hubbard S.S."/>
            <person name="Banfield J.F."/>
        </authorList>
    </citation>
    <scope>NUCLEOTIDE SEQUENCE [LARGE SCALE GENOMIC DNA]</scope>
</reference>
<feature type="transmembrane region" description="Helical" evidence="4">
    <location>
        <begin position="205"/>
        <end position="222"/>
    </location>
</feature>
<feature type="transmembrane region" description="Helical" evidence="4">
    <location>
        <begin position="104"/>
        <end position="123"/>
    </location>
</feature>
<evidence type="ECO:0000256" key="4">
    <source>
        <dbReference type="SAM" id="Phobius"/>
    </source>
</evidence>
<evidence type="ECO:0000313" key="6">
    <source>
        <dbReference type="Proteomes" id="UP000179266"/>
    </source>
</evidence>
<feature type="repeat" description="TPR" evidence="3">
    <location>
        <begin position="482"/>
        <end position="515"/>
    </location>
</feature>
<gene>
    <name evidence="5" type="ORF">A2161_18045</name>
</gene>
<dbReference type="PROSITE" id="PS50005">
    <property type="entry name" value="TPR"/>
    <property type="match status" value="5"/>
</dbReference>
<name>A0A1F7RJK5_9BACT</name>
<evidence type="ECO:0000256" key="2">
    <source>
        <dbReference type="ARBA" id="ARBA00022803"/>
    </source>
</evidence>
<proteinExistence type="predicted"/>
<dbReference type="Pfam" id="PF13181">
    <property type="entry name" value="TPR_8"/>
    <property type="match status" value="1"/>
</dbReference>
<accession>A0A1F7RJK5</accession>
<feature type="transmembrane region" description="Helical" evidence="4">
    <location>
        <begin position="292"/>
        <end position="310"/>
    </location>
</feature>
<dbReference type="Pfam" id="PF00515">
    <property type="entry name" value="TPR_1"/>
    <property type="match status" value="1"/>
</dbReference>
<dbReference type="SMART" id="SM00028">
    <property type="entry name" value="TPR"/>
    <property type="match status" value="6"/>
</dbReference>
<dbReference type="AlphaFoldDB" id="A0A1F7RJK5"/>
<feature type="transmembrane region" description="Helical" evidence="4">
    <location>
        <begin position="12"/>
        <end position="31"/>
    </location>
</feature>
<comment type="caution">
    <text evidence="5">The sequence shown here is derived from an EMBL/GenBank/DDBJ whole genome shotgun (WGS) entry which is preliminary data.</text>
</comment>
<keyword evidence="1" id="KW-0677">Repeat</keyword>
<sequence length="569" mass="65369">MLLFYFLLKNILTVKGRIIGLIMFVGYPLFLFYESQLLNATILTALLICLILLIYKNNKSPTKLLSAMIGITLGIMIIGRGTYIFYLPVILVFSYIKISADKRIKLVGIILLSTVAILLPVTIRNYAVTKRIVFLTTNSGINFFIGNNPLSEGGYVMLDSVDPDKDPSGKNFAESSLKRSLNEKEISEFWRNLALKEIRKYPGHYILLYLKKILLFFSGYEIPQIENSYYYRDNITHVLKYLPVTFPFIAPLAVLGMIVGFRKRGDLLLLKILLITHALSMSIFFVSSRYRLPVIPIFIVFAAYICERFIESIKMRKKVFCLIMIVSIAVLYFILNLGHPKTLDFSVMEYNLGVIFKDQDDFKTALQHLSHVNPDSPAYAESLYAAGICYQRSGSLEKARDTYLEAEKLMPARPEIAYNLGLIYDALDQPEKAIEAYNRSLKLDPGHYRSYNNAGMIYMKYNQFKDAEKTFLKAIELNQWYLISYMNLGKCYYMQHDLEAAARTFQEVIDRFPERSEGYQNYGIILMEMGFPEKAIAMIELAVKKNPEDPKIKEILDLMKNQLAGPRIK</sequence>
<evidence type="ECO:0000256" key="3">
    <source>
        <dbReference type="PROSITE-ProRule" id="PRU00339"/>
    </source>
</evidence>
<dbReference type="PANTHER" id="PTHR44858">
    <property type="entry name" value="TETRATRICOPEPTIDE REPEAT PROTEIN 6"/>
    <property type="match status" value="1"/>
</dbReference>
<dbReference type="PANTHER" id="PTHR44858:SF1">
    <property type="entry name" value="UDP-N-ACETYLGLUCOSAMINE--PEPTIDE N-ACETYLGLUCOSAMINYLTRANSFERASE SPINDLY-RELATED"/>
    <property type="match status" value="1"/>
</dbReference>
<evidence type="ECO:0000313" key="5">
    <source>
        <dbReference type="EMBL" id="OGL41713.1"/>
    </source>
</evidence>
<feature type="transmembrane region" description="Helical" evidence="4">
    <location>
        <begin position="319"/>
        <end position="338"/>
    </location>
</feature>
<dbReference type="Gene3D" id="1.25.40.10">
    <property type="entry name" value="Tetratricopeptide repeat domain"/>
    <property type="match status" value="1"/>
</dbReference>
<keyword evidence="4" id="KW-0472">Membrane</keyword>
<feature type="repeat" description="TPR" evidence="3">
    <location>
        <begin position="414"/>
        <end position="447"/>
    </location>
</feature>
<dbReference type="InterPro" id="IPR019734">
    <property type="entry name" value="TPR_rpt"/>
</dbReference>
<dbReference type="PROSITE" id="PS50293">
    <property type="entry name" value="TPR_REGION"/>
    <property type="match status" value="1"/>
</dbReference>